<organism evidence="1 2">
    <name type="scientific">Paraburkholderia unamae</name>
    <dbReference type="NCBI Taxonomy" id="219649"/>
    <lineage>
        <taxon>Bacteria</taxon>
        <taxon>Pseudomonadati</taxon>
        <taxon>Pseudomonadota</taxon>
        <taxon>Betaproteobacteria</taxon>
        <taxon>Burkholderiales</taxon>
        <taxon>Burkholderiaceae</taxon>
        <taxon>Paraburkholderia</taxon>
    </lineage>
</organism>
<dbReference type="Proteomes" id="UP000245712">
    <property type="component" value="Unassembled WGS sequence"/>
</dbReference>
<comment type="caution">
    <text evidence="1">The sequence shown here is derived from an EMBL/GenBank/DDBJ whole genome shotgun (WGS) entry which is preliminary data.</text>
</comment>
<evidence type="ECO:0000313" key="1">
    <source>
        <dbReference type="EMBL" id="PVX85757.1"/>
    </source>
</evidence>
<dbReference type="RefSeq" id="WP_133254437.1">
    <property type="nucleotide sequence ID" value="NZ_QEOB01000003.1"/>
</dbReference>
<proteinExistence type="predicted"/>
<accession>A0ABX5KY77</accession>
<dbReference type="EMBL" id="QEOB01000003">
    <property type="protein sequence ID" value="PVX85757.1"/>
    <property type="molecule type" value="Genomic_DNA"/>
</dbReference>
<gene>
    <name evidence="1" type="ORF">C7402_103335</name>
</gene>
<name>A0ABX5KY77_9BURK</name>
<keyword evidence="2" id="KW-1185">Reference proteome</keyword>
<reference evidence="1 2" key="1">
    <citation type="submission" date="2018-05" db="EMBL/GenBank/DDBJ databases">
        <title>Genomic Encyclopedia of Type Strains, Phase IV (KMG-V): Genome sequencing to study the core and pangenomes of soil and plant-associated prokaryotes.</title>
        <authorList>
            <person name="Whitman W."/>
        </authorList>
    </citation>
    <scope>NUCLEOTIDE SEQUENCE [LARGE SCALE GENOMIC DNA]</scope>
    <source>
        <strain evidence="1 2">SCZa-39</strain>
    </source>
</reference>
<evidence type="ECO:0000313" key="2">
    <source>
        <dbReference type="Proteomes" id="UP000245712"/>
    </source>
</evidence>
<sequence>MFYNERRAQFHHLVYVTYELSESQLLAVVRAKDAFSVRYRAAALRHLHRLAPLDVTQGRPFAEARRLVRRHHDV</sequence>
<protein>
    <submittedName>
        <fullName evidence="1">Uncharacterized protein</fullName>
    </submittedName>
</protein>